<dbReference type="InterPro" id="IPR005483">
    <property type="entry name" value="CPSase_dom"/>
</dbReference>
<evidence type="ECO:0000256" key="19">
    <source>
        <dbReference type="ARBA" id="ARBA00057223"/>
    </source>
</evidence>
<dbReference type="NCBIfam" id="NF009455">
    <property type="entry name" value="PRK12815.1"/>
    <property type="match status" value="1"/>
</dbReference>
<reference evidence="24 25" key="1">
    <citation type="journal article" date="2020" name="Biotechnol. Biofuels">
        <title>New insights from the biogas microbiome by comprehensive genome-resolved metagenomics of nearly 1600 species originating from multiple anaerobic digesters.</title>
        <authorList>
            <person name="Campanaro S."/>
            <person name="Treu L."/>
            <person name="Rodriguez-R L.M."/>
            <person name="Kovalovszki A."/>
            <person name="Ziels R.M."/>
            <person name="Maus I."/>
            <person name="Zhu X."/>
            <person name="Kougias P.G."/>
            <person name="Basile A."/>
            <person name="Luo G."/>
            <person name="Schluter A."/>
            <person name="Konstantinidis K.T."/>
            <person name="Angelidaki I."/>
        </authorList>
    </citation>
    <scope>NUCLEOTIDE SEQUENCE [LARGE SCALE GENOMIC DNA]</scope>
    <source>
        <strain evidence="24">AS27yjCOA_65</strain>
    </source>
</reference>
<evidence type="ECO:0000256" key="18">
    <source>
        <dbReference type="ARBA" id="ARBA00048816"/>
    </source>
</evidence>
<keyword evidence="6" id="KW-0055">Arginine biosynthesis</keyword>
<evidence type="ECO:0000313" key="25">
    <source>
        <dbReference type="Proteomes" id="UP000524246"/>
    </source>
</evidence>
<dbReference type="PANTHER" id="PTHR11405">
    <property type="entry name" value="CARBAMOYLTRANSFERASE FAMILY MEMBER"/>
    <property type="match status" value="1"/>
</dbReference>
<evidence type="ECO:0000256" key="11">
    <source>
        <dbReference type="ARBA" id="ARBA00022741"/>
    </source>
</evidence>
<dbReference type="FunFam" id="1.10.1030.10:FF:000002">
    <property type="entry name" value="Carbamoyl-phosphate synthase large chain"/>
    <property type="match status" value="1"/>
</dbReference>
<dbReference type="PANTHER" id="PTHR11405:SF53">
    <property type="entry name" value="CARBAMOYL-PHOSPHATE SYNTHASE [AMMONIA], MITOCHONDRIAL"/>
    <property type="match status" value="1"/>
</dbReference>
<dbReference type="InterPro" id="IPR005479">
    <property type="entry name" value="CPAse_ATP-bd"/>
</dbReference>
<dbReference type="Pfam" id="PF02786">
    <property type="entry name" value="CPSase_L_D2"/>
    <property type="match status" value="2"/>
</dbReference>
<evidence type="ECO:0000256" key="13">
    <source>
        <dbReference type="ARBA" id="ARBA00022842"/>
    </source>
</evidence>
<dbReference type="InterPro" id="IPR005480">
    <property type="entry name" value="CPSase_lsu_oligo"/>
</dbReference>
<dbReference type="FunFam" id="3.40.50.20:FF:000003">
    <property type="entry name" value="Carbamoyl-phosphate synthase large chain"/>
    <property type="match status" value="1"/>
</dbReference>
<comment type="caution">
    <text evidence="24">The sequence shown here is derived from an EMBL/GenBank/DDBJ whole genome shotgun (WGS) entry which is preliminary data.</text>
</comment>
<dbReference type="Gene3D" id="3.40.50.20">
    <property type="match status" value="2"/>
</dbReference>
<dbReference type="PROSITE" id="PS50975">
    <property type="entry name" value="ATP_GRASP"/>
    <property type="match status" value="2"/>
</dbReference>
<evidence type="ECO:0000256" key="21">
    <source>
        <dbReference type="ARBA" id="ARBA00074190"/>
    </source>
</evidence>
<dbReference type="GO" id="GO:0006541">
    <property type="term" value="P:glutamine metabolic process"/>
    <property type="evidence" value="ECO:0007669"/>
    <property type="project" value="TreeGrafter"/>
</dbReference>
<dbReference type="InterPro" id="IPR011761">
    <property type="entry name" value="ATP-grasp"/>
</dbReference>
<dbReference type="GO" id="GO:0006221">
    <property type="term" value="P:pyrimidine nucleotide biosynthetic process"/>
    <property type="evidence" value="ECO:0007669"/>
    <property type="project" value="UniProtKB-KW"/>
</dbReference>
<sequence>MPRRNDIESILIIGSGPIIIGQACEFDYSGTQAIKALKQDGFRVILVNSNPATIMTDPEFADRTYIEPITADYIEEIIKVERPDAVLPTMGGQTALNTALELDERGVFDRYKVELIGAKVESIRTAEDRETFRRAMDDIGLASAKSGIAHSLKEAELIAAQIGYPLILRPSRTLGGTGGGVVNAASELSAKVGKALMASPNREVLIEESLIGWKEIELEVMRDTKDNVVIICGIENLDPMGIHTGDSITVAPIQTLTDKEYQILRDASQRIMRKIGVETGGSNVQFALHPKTGRLIVIEMNPRVSRSSALASKATGFPIAKIAAKLAVGYTLDEIPNDITKKTPSCFEPSIDYVVVKIPRFNFEKFPSADSTLGPQMKSVGEVLSFGRCFGEALQKAMCSLEMSSSGFDRGALVRDLGKAEILEQAKIPSAQRLWFVGEALRCGLEIDEVFEATGIDPWFLSEMQSIIDIEEELKERSLNDLDRQSLLLLKRDGFSDKRIADLLKCGESDIERLRNEFGVKASFRAVDTCAGEFESETPYLYSSYDFSEDSPPSDKKKVIILGSGPNRIGQGIEFDYCCVHAVFALKDLGFETIMVNCNPETVSTDYDISDRLYFEPLSYESVMQIIEREKPYGVIVQFGGQTPLKLADSLRKAGVQILGTSVDSIDVAEDRKRFAALINKLELRQPAGGTAASLEEALNIARSISYPLMIRPSFVLGGRAMRVVQNEEELRNYIEEGVEVSNDRPVLLDSFLQNAIEVDVDAVSDGKAVVIAGVMEHIERAGIHSGDSSCTIPPPTLPDV</sequence>
<dbReference type="Gene3D" id="3.30.1490.20">
    <property type="entry name" value="ATP-grasp fold, A domain"/>
    <property type="match status" value="1"/>
</dbReference>
<dbReference type="Gene3D" id="1.10.1030.10">
    <property type="entry name" value="Carbamoyl-phosphate synthetase, large subunit oligomerisation domain"/>
    <property type="match status" value="1"/>
</dbReference>
<evidence type="ECO:0000256" key="2">
    <source>
        <dbReference type="ARBA" id="ARBA00004812"/>
    </source>
</evidence>
<evidence type="ECO:0000256" key="16">
    <source>
        <dbReference type="ARBA" id="ARBA00044063"/>
    </source>
</evidence>
<dbReference type="SUPFAM" id="SSF56059">
    <property type="entry name" value="Glutathione synthetase ATP-binding domain-like"/>
    <property type="match status" value="2"/>
</dbReference>
<evidence type="ECO:0000256" key="6">
    <source>
        <dbReference type="ARBA" id="ARBA00022571"/>
    </source>
</evidence>
<keyword evidence="14" id="KW-0665">Pyrimidine biosynthesis</keyword>
<dbReference type="GO" id="GO:0005737">
    <property type="term" value="C:cytoplasm"/>
    <property type="evidence" value="ECO:0007669"/>
    <property type="project" value="TreeGrafter"/>
</dbReference>
<evidence type="ECO:0000256" key="22">
    <source>
        <dbReference type="PROSITE-ProRule" id="PRU00409"/>
    </source>
</evidence>
<dbReference type="InterPro" id="IPR006275">
    <property type="entry name" value="CPSase_lsu"/>
</dbReference>
<dbReference type="NCBIfam" id="NF003671">
    <property type="entry name" value="PRK05294.1"/>
    <property type="match status" value="1"/>
</dbReference>
<comment type="similarity">
    <text evidence="4">Belongs to the CarB family.</text>
</comment>
<evidence type="ECO:0000256" key="17">
    <source>
        <dbReference type="ARBA" id="ARBA00047359"/>
    </source>
</evidence>
<name>A0A7X9FPM5_9DELT</name>
<comment type="cofactor">
    <cofactor evidence="1">
        <name>Mn(2+)</name>
        <dbReference type="ChEBI" id="CHEBI:29035"/>
    </cofactor>
</comment>
<feature type="non-terminal residue" evidence="24">
    <location>
        <position position="801"/>
    </location>
</feature>
<dbReference type="NCBIfam" id="TIGR01369">
    <property type="entry name" value="CPSaseII_lrg"/>
    <property type="match status" value="1"/>
</dbReference>
<comment type="subunit">
    <text evidence="20">Composed of two chains; the small (or glutamine) chain promotes the hydrolysis of glutamine to ammonia, which is used by the large (or ammonia) chain to synthesize carbamoyl phosphate. Tetramer of heterodimers (alpha,beta)4.</text>
</comment>
<evidence type="ECO:0000256" key="5">
    <source>
        <dbReference type="ARBA" id="ARBA00012738"/>
    </source>
</evidence>
<dbReference type="GO" id="GO:0004087">
    <property type="term" value="F:carbamoyl-phosphate synthase (ammonia) activity"/>
    <property type="evidence" value="ECO:0007669"/>
    <property type="project" value="UniProtKB-EC"/>
</dbReference>
<keyword evidence="13" id="KW-0460">Magnesium</keyword>
<comment type="catalytic activity">
    <reaction evidence="18">
        <text>hydrogencarbonate + L-glutamine + 2 ATP + H2O = carbamoyl phosphate + L-glutamate + 2 ADP + phosphate + 2 H(+)</text>
        <dbReference type="Rhea" id="RHEA:18633"/>
        <dbReference type="ChEBI" id="CHEBI:15377"/>
        <dbReference type="ChEBI" id="CHEBI:15378"/>
        <dbReference type="ChEBI" id="CHEBI:17544"/>
        <dbReference type="ChEBI" id="CHEBI:29985"/>
        <dbReference type="ChEBI" id="CHEBI:30616"/>
        <dbReference type="ChEBI" id="CHEBI:43474"/>
        <dbReference type="ChEBI" id="CHEBI:58228"/>
        <dbReference type="ChEBI" id="CHEBI:58359"/>
        <dbReference type="ChEBI" id="CHEBI:456216"/>
        <dbReference type="EC" id="6.3.5.5"/>
    </reaction>
</comment>
<organism evidence="24 25">
    <name type="scientific">SAR324 cluster bacterium</name>
    <dbReference type="NCBI Taxonomy" id="2024889"/>
    <lineage>
        <taxon>Bacteria</taxon>
        <taxon>Deltaproteobacteria</taxon>
        <taxon>SAR324 cluster</taxon>
    </lineage>
</organism>
<keyword evidence="9" id="KW-0479">Metal-binding</keyword>
<evidence type="ECO:0000256" key="9">
    <source>
        <dbReference type="ARBA" id="ARBA00022723"/>
    </source>
</evidence>
<evidence type="ECO:0000256" key="1">
    <source>
        <dbReference type="ARBA" id="ARBA00001936"/>
    </source>
</evidence>
<dbReference type="PROSITE" id="PS00867">
    <property type="entry name" value="CPSASE_2"/>
    <property type="match status" value="1"/>
</dbReference>
<dbReference type="SUPFAM" id="SSF48108">
    <property type="entry name" value="Carbamoyl phosphate synthetase, large subunit connection domain"/>
    <property type="match status" value="1"/>
</dbReference>
<dbReference type="GO" id="GO:0046872">
    <property type="term" value="F:metal ion binding"/>
    <property type="evidence" value="ECO:0007669"/>
    <property type="project" value="UniProtKB-KW"/>
</dbReference>
<keyword evidence="11 22" id="KW-0547">Nucleotide-binding</keyword>
<dbReference type="FunFam" id="3.40.50.20:FF:000001">
    <property type="entry name" value="Carbamoyl-phosphate synthase large chain"/>
    <property type="match status" value="1"/>
</dbReference>
<evidence type="ECO:0000256" key="12">
    <source>
        <dbReference type="ARBA" id="ARBA00022840"/>
    </source>
</evidence>
<dbReference type="AlphaFoldDB" id="A0A7X9FPM5"/>
<dbReference type="FunFam" id="3.30.470.20:FF:000007">
    <property type="entry name" value="Carbamoyl-phosphate synthase large chain"/>
    <property type="match status" value="1"/>
</dbReference>
<keyword evidence="10" id="KW-0677">Repeat</keyword>
<proteinExistence type="inferred from homology"/>
<dbReference type="SMART" id="SM01096">
    <property type="entry name" value="CPSase_L_D3"/>
    <property type="match status" value="1"/>
</dbReference>
<evidence type="ECO:0000256" key="10">
    <source>
        <dbReference type="ARBA" id="ARBA00022737"/>
    </source>
</evidence>
<keyword evidence="15" id="KW-0464">Manganese</keyword>
<keyword evidence="7 24" id="KW-0436">Ligase</keyword>
<dbReference type="EC" id="6.3.4.16" evidence="16"/>
<dbReference type="EC" id="6.3.5.5" evidence="5"/>
<feature type="domain" description="ATP-grasp" evidence="23">
    <location>
        <begin position="676"/>
        <end position="772"/>
    </location>
</feature>
<dbReference type="InterPro" id="IPR036897">
    <property type="entry name" value="CarbamoylP_synth_lsu_oligo_sf"/>
</dbReference>
<evidence type="ECO:0000256" key="14">
    <source>
        <dbReference type="ARBA" id="ARBA00022975"/>
    </source>
</evidence>
<evidence type="ECO:0000256" key="3">
    <source>
        <dbReference type="ARBA" id="ARBA00005077"/>
    </source>
</evidence>
<dbReference type="EMBL" id="JAAZON010000062">
    <property type="protein sequence ID" value="NMC61852.1"/>
    <property type="molecule type" value="Genomic_DNA"/>
</dbReference>
<evidence type="ECO:0000256" key="4">
    <source>
        <dbReference type="ARBA" id="ARBA00009799"/>
    </source>
</evidence>
<dbReference type="Pfam" id="PF25596">
    <property type="entry name" value="CPSase_L_D1"/>
    <property type="match status" value="2"/>
</dbReference>
<accession>A0A7X9FPM5</accession>
<dbReference type="SUPFAM" id="SSF52440">
    <property type="entry name" value="PreATP-grasp domain"/>
    <property type="match status" value="2"/>
</dbReference>
<comment type="pathway">
    <text evidence="2">Pyrimidine metabolism; UMP biosynthesis via de novo pathway; (S)-dihydroorotate from bicarbonate: step 1/3.</text>
</comment>
<keyword evidence="12 22" id="KW-0067">ATP-binding</keyword>
<dbReference type="GO" id="GO:0004088">
    <property type="term" value="F:carbamoyl-phosphate synthase (glutamine-hydrolyzing) activity"/>
    <property type="evidence" value="ECO:0007669"/>
    <property type="project" value="UniProtKB-EC"/>
</dbReference>
<dbReference type="PROSITE" id="PS51257">
    <property type="entry name" value="PROKAR_LIPOPROTEIN"/>
    <property type="match status" value="1"/>
</dbReference>
<evidence type="ECO:0000256" key="8">
    <source>
        <dbReference type="ARBA" id="ARBA00022605"/>
    </source>
</evidence>
<dbReference type="InterPro" id="IPR016185">
    <property type="entry name" value="PreATP-grasp_dom_sf"/>
</dbReference>
<comment type="pathway">
    <text evidence="3">Amino-acid biosynthesis; L-arginine biosynthesis; carbamoyl phosphate from bicarbonate: step 1/1.</text>
</comment>
<dbReference type="Gene3D" id="3.30.470.20">
    <property type="entry name" value="ATP-grasp fold, B domain"/>
    <property type="match status" value="2"/>
</dbReference>
<evidence type="ECO:0000256" key="20">
    <source>
        <dbReference type="ARBA" id="ARBA00062056"/>
    </source>
</evidence>
<gene>
    <name evidence="24" type="primary">carB</name>
    <name evidence="24" type="ORF">GYA55_01650</name>
</gene>
<dbReference type="GO" id="GO:0005524">
    <property type="term" value="F:ATP binding"/>
    <property type="evidence" value="ECO:0007669"/>
    <property type="project" value="UniProtKB-UniRule"/>
</dbReference>
<dbReference type="InterPro" id="IPR013815">
    <property type="entry name" value="ATP_grasp_subdomain_1"/>
</dbReference>
<dbReference type="PROSITE" id="PS00866">
    <property type="entry name" value="CPSASE_1"/>
    <property type="match status" value="2"/>
</dbReference>
<feature type="domain" description="ATP-grasp" evidence="23">
    <location>
        <begin position="133"/>
        <end position="328"/>
    </location>
</feature>
<dbReference type="GO" id="GO:0006526">
    <property type="term" value="P:L-arginine biosynthetic process"/>
    <property type="evidence" value="ECO:0007669"/>
    <property type="project" value="UniProtKB-KW"/>
</dbReference>
<dbReference type="Proteomes" id="UP000524246">
    <property type="component" value="Unassembled WGS sequence"/>
</dbReference>
<keyword evidence="8" id="KW-0028">Amino-acid biosynthesis</keyword>
<dbReference type="FunFam" id="3.30.1490.20:FF:000001">
    <property type="entry name" value="Carbamoyl-phosphate synthase large chain"/>
    <property type="match status" value="1"/>
</dbReference>
<comment type="catalytic activity">
    <reaction evidence="17">
        <text>hydrogencarbonate + NH4(+) + 2 ATP = carbamoyl phosphate + 2 ADP + phosphate + 2 H(+)</text>
        <dbReference type="Rhea" id="RHEA:18029"/>
        <dbReference type="ChEBI" id="CHEBI:15378"/>
        <dbReference type="ChEBI" id="CHEBI:17544"/>
        <dbReference type="ChEBI" id="CHEBI:28938"/>
        <dbReference type="ChEBI" id="CHEBI:30616"/>
        <dbReference type="ChEBI" id="CHEBI:43474"/>
        <dbReference type="ChEBI" id="CHEBI:58228"/>
        <dbReference type="ChEBI" id="CHEBI:456216"/>
        <dbReference type="EC" id="6.3.4.16"/>
    </reaction>
</comment>
<dbReference type="Pfam" id="PF02787">
    <property type="entry name" value="CPSase_L_D3"/>
    <property type="match status" value="1"/>
</dbReference>
<evidence type="ECO:0000256" key="15">
    <source>
        <dbReference type="ARBA" id="ARBA00023211"/>
    </source>
</evidence>
<evidence type="ECO:0000259" key="23">
    <source>
        <dbReference type="PROSITE" id="PS50975"/>
    </source>
</evidence>
<dbReference type="PRINTS" id="PR00098">
    <property type="entry name" value="CPSASE"/>
</dbReference>
<evidence type="ECO:0000313" key="24">
    <source>
        <dbReference type="EMBL" id="NMC61852.1"/>
    </source>
</evidence>
<protein>
    <recommendedName>
        <fullName evidence="21">Carbamoyl phosphate synthase arginine-specific large chain, chloroplastic</fullName>
        <ecNumber evidence="16">6.3.4.16</ecNumber>
        <ecNumber evidence="5">6.3.5.5</ecNumber>
    </recommendedName>
</protein>
<dbReference type="InterPro" id="IPR058047">
    <property type="entry name" value="CPSase_preATP-grasp"/>
</dbReference>
<evidence type="ECO:0000256" key="7">
    <source>
        <dbReference type="ARBA" id="ARBA00022598"/>
    </source>
</evidence>
<comment type="function">
    <text evidence="19">Large subunit of the glutamine-dependent carbamoyl phosphate synthetase (CPSase). CPSase catalyzes the formation of carbamoyl phosphate from the ammonia moiety of glutamine, carbonate, and phosphate donated by ATP, constituting the first step of 2 biosynthetic pathways, one leading to arginine and/or urea and the other to pyrimidine nucleotides. The large subunit (synthetase) binds the substrates ammonia (free or transferred from glutamine from the small subunit), hydrogencarbonate and ATP and carries out an ATP-coupled ligase reaction, activating hydrogencarbonate by forming carboxy phosphate which reacts with ammonia to form carbamoyl phosphate.</text>
</comment>